<proteinExistence type="predicted"/>
<dbReference type="InterPro" id="IPR014048">
    <property type="entry name" value="MethylDNA_cys_MeTrfase_DNA-bd"/>
</dbReference>
<dbReference type="Gene3D" id="1.10.10.10">
    <property type="entry name" value="Winged helix-like DNA-binding domain superfamily/Winged helix DNA-binding domain"/>
    <property type="match status" value="1"/>
</dbReference>
<reference evidence="3 4" key="1">
    <citation type="journal article" date="2015" name="Nature">
        <title>rRNA introns, odd ribosomes, and small enigmatic genomes across a large radiation of phyla.</title>
        <authorList>
            <person name="Brown C.T."/>
            <person name="Hug L.A."/>
            <person name="Thomas B.C."/>
            <person name="Sharon I."/>
            <person name="Castelle C.J."/>
            <person name="Singh A."/>
            <person name="Wilkins M.J."/>
            <person name="Williams K.H."/>
            <person name="Banfield J.F."/>
        </authorList>
    </citation>
    <scope>NUCLEOTIDE SEQUENCE [LARGE SCALE GENOMIC DNA]</scope>
</reference>
<dbReference type="EMBL" id="LBSA01000032">
    <property type="protein sequence ID" value="KKQ08076.1"/>
    <property type="molecule type" value="Genomic_DNA"/>
</dbReference>
<gene>
    <name evidence="3" type="ORF">US19_C0032G0020</name>
</gene>
<evidence type="ECO:0000313" key="3">
    <source>
        <dbReference type="EMBL" id="KKQ08076.1"/>
    </source>
</evidence>
<evidence type="ECO:0000259" key="2">
    <source>
        <dbReference type="Pfam" id="PF01035"/>
    </source>
</evidence>
<evidence type="ECO:0000313" key="4">
    <source>
        <dbReference type="Proteomes" id="UP000034492"/>
    </source>
</evidence>
<dbReference type="InterPro" id="IPR036388">
    <property type="entry name" value="WH-like_DNA-bd_sf"/>
</dbReference>
<comment type="caution">
    <text evidence="3">The sequence shown here is derived from an EMBL/GenBank/DDBJ whole genome shotgun (WGS) entry which is preliminary data.</text>
</comment>
<sequence length="101" mass="11457">MNFKDKVISILKLIPYGRVTTYGTIATLANVPRGARLVGGVLHYNSEKHDLPWHRVINRHGFISTTCFDHLKGAQKALLEDEGVEVSKDFMVDLDKYGWWG</sequence>
<organism evidence="3 4">
    <name type="scientific">Candidatus Daviesbacteria bacterium GW2011_GWB1_36_5</name>
    <dbReference type="NCBI Taxonomy" id="1618426"/>
    <lineage>
        <taxon>Bacteria</taxon>
        <taxon>Candidatus Daviesiibacteriota</taxon>
    </lineage>
</organism>
<dbReference type="InterPro" id="IPR052520">
    <property type="entry name" value="ATL_DNA_repair"/>
</dbReference>
<dbReference type="GO" id="GO:0003824">
    <property type="term" value="F:catalytic activity"/>
    <property type="evidence" value="ECO:0007669"/>
    <property type="project" value="InterPro"/>
</dbReference>
<accession>A0A0G0HW16</accession>
<dbReference type="SUPFAM" id="SSF46767">
    <property type="entry name" value="Methylated DNA-protein cysteine methyltransferase, C-terminal domain"/>
    <property type="match status" value="1"/>
</dbReference>
<evidence type="ECO:0000256" key="1">
    <source>
        <dbReference type="ARBA" id="ARBA00022763"/>
    </source>
</evidence>
<feature type="domain" description="Methylated-DNA-[protein]-cysteine S-methyltransferase DNA binding" evidence="2">
    <location>
        <begin position="2"/>
        <end position="84"/>
    </location>
</feature>
<dbReference type="PANTHER" id="PTHR42942">
    <property type="entry name" value="6-O-METHYLGUANINE DNA METHYLTRANSFERASE"/>
    <property type="match status" value="1"/>
</dbReference>
<dbReference type="AlphaFoldDB" id="A0A0G0HW16"/>
<dbReference type="Proteomes" id="UP000034492">
    <property type="component" value="Unassembled WGS sequence"/>
</dbReference>
<keyword evidence="1" id="KW-0227">DNA damage</keyword>
<dbReference type="InterPro" id="IPR036217">
    <property type="entry name" value="MethylDNA_cys_MeTrfase_DNAb"/>
</dbReference>
<dbReference type="GO" id="GO:0006281">
    <property type="term" value="P:DNA repair"/>
    <property type="evidence" value="ECO:0007669"/>
    <property type="project" value="InterPro"/>
</dbReference>
<dbReference type="PANTHER" id="PTHR42942:SF1">
    <property type="entry name" value="ALKYLTRANSFERASE-LIKE PROTEIN 1"/>
    <property type="match status" value="1"/>
</dbReference>
<name>A0A0G0HW16_9BACT</name>
<dbReference type="Pfam" id="PF01035">
    <property type="entry name" value="DNA_binding_1"/>
    <property type="match status" value="1"/>
</dbReference>
<protein>
    <recommendedName>
        <fullName evidence="2">Methylated-DNA-[protein]-cysteine S-methyltransferase DNA binding domain-containing protein</fullName>
    </recommendedName>
</protein>
<dbReference type="CDD" id="cd06445">
    <property type="entry name" value="ATase"/>
    <property type="match status" value="1"/>
</dbReference>